<protein>
    <submittedName>
        <fullName evidence="2">DNA-directed RNA polymerase subunit beta</fullName>
    </submittedName>
</protein>
<evidence type="ECO:0000259" key="1">
    <source>
        <dbReference type="Pfam" id="PF09588"/>
    </source>
</evidence>
<evidence type="ECO:0000313" key="3">
    <source>
        <dbReference type="Proteomes" id="UP001219518"/>
    </source>
</evidence>
<name>A0AAE1L6J2_9NEOP</name>
<dbReference type="EMBL" id="JAHWGI010000064">
    <property type="protein sequence ID" value="KAK3908526.1"/>
    <property type="molecule type" value="Genomic_DNA"/>
</dbReference>
<feature type="domain" description="YqaJ viral recombinase" evidence="1">
    <location>
        <begin position="174"/>
        <end position="281"/>
    </location>
</feature>
<dbReference type="Gene3D" id="3.90.320.10">
    <property type="match status" value="1"/>
</dbReference>
<reference evidence="2" key="1">
    <citation type="submission" date="2021-07" db="EMBL/GenBank/DDBJ databases">
        <authorList>
            <person name="Catto M.A."/>
            <person name="Jacobson A."/>
            <person name="Kennedy G."/>
            <person name="Labadie P."/>
            <person name="Hunt B.G."/>
            <person name="Srinivasan R."/>
        </authorList>
    </citation>
    <scope>NUCLEOTIDE SEQUENCE</scope>
    <source>
        <strain evidence="2">PL_HMW_Pooled</strain>
        <tissue evidence="2">Head</tissue>
    </source>
</reference>
<dbReference type="InterPro" id="IPR011335">
    <property type="entry name" value="Restrct_endonuc-II-like"/>
</dbReference>
<dbReference type="GO" id="GO:0000428">
    <property type="term" value="C:DNA-directed RNA polymerase complex"/>
    <property type="evidence" value="ECO:0007669"/>
    <property type="project" value="UniProtKB-KW"/>
</dbReference>
<evidence type="ECO:0000313" key="2">
    <source>
        <dbReference type="EMBL" id="KAK3908526.1"/>
    </source>
</evidence>
<dbReference type="Pfam" id="PF09588">
    <property type="entry name" value="YqaJ"/>
    <property type="match status" value="1"/>
</dbReference>
<dbReference type="Proteomes" id="UP001219518">
    <property type="component" value="Unassembled WGS sequence"/>
</dbReference>
<sequence length="293" mass="33667">MAINLIHVKNTLQAQGSLIENTIDKSFRGIPLLNRIRVSTVTCTGRACYWIGGSNHKDPGVVREKGSYYTGYDYQRRAYYNPIPSRYQDATPEEEAEVVKQFSDKIKVLPFRSLYAYHLPNDTDTELFPETDETLLLSELCSFVHWSLNSIREVAGGKPYELPRTRKQHESEFWESERAIRISASKSKLFLGLTSESAKINYFRKNMWGFKRPPTEAMLLGIKNEAIARKKYIEEYMKPDDPNAKMHQTGSWVNPAYPMLLCTPDGIIEGSSQCKLFETKYCHILQGADPRDF</sequence>
<dbReference type="GO" id="GO:0006281">
    <property type="term" value="P:DNA repair"/>
    <property type="evidence" value="ECO:0007669"/>
    <property type="project" value="UniProtKB-ARBA"/>
</dbReference>
<dbReference type="InterPro" id="IPR019080">
    <property type="entry name" value="YqaJ_viral_recombinase"/>
</dbReference>
<keyword evidence="3" id="KW-1185">Reference proteome</keyword>
<dbReference type="InterPro" id="IPR051703">
    <property type="entry name" value="NF-kappa-B_Signaling_Reg"/>
</dbReference>
<dbReference type="PANTHER" id="PTHR46609">
    <property type="entry name" value="EXONUCLEASE, PHAGE-TYPE/RECB, C-TERMINAL DOMAIN-CONTAINING PROTEIN"/>
    <property type="match status" value="1"/>
</dbReference>
<reference evidence="2" key="2">
    <citation type="journal article" date="2023" name="BMC Genomics">
        <title>Pest status, molecular evolution, and epigenetic factors derived from the genome assembly of Frankliniella fusca, a thysanopteran phytovirus vector.</title>
        <authorList>
            <person name="Catto M.A."/>
            <person name="Labadie P.E."/>
            <person name="Jacobson A.L."/>
            <person name="Kennedy G.G."/>
            <person name="Srinivasan R."/>
            <person name="Hunt B.G."/>
        </authorList>
    </citation>
    <scope>NUCLEOTIDE SEQUENCE</scope>
    <source>
        <strain evidence="2">PL_HMW_Pooled</strain>
    </source>
</reference>
<dbReference type="InterPro" id="IPR011604">
    <property type="entry name" value="PDDEXK-like_dom_sf"/>
</dbReference>
<proteinExistence type="predicted"/>
<keyword evidence="2" id="KW-0804">Transcription</keyword>
<organism evidence="2 3">
    <name type="scientific">Frankliniella fusca</name>
    <dbReference type="NCBI Taxonomy" id="407009"/>
    <lineage>
        <taxon>Eukaryota</taxon>
        <taxon>Metazoa</taxon>
        <taxon>Ecdysozoa</taxon>
        <taxon>Arthropoda</taxon>
        <taxon>Hexapoda</taxon>
        <taxon>Insecta</taxon>
        <taxon>Pterygota</taxon>
        <taxon>Neoptera</taxon>
        <taxon>Paraneoptera</taxon>
        <taxon>Thysanoptera</taxon>
        <taxon>Terebrantia</taxon>
        <taxon>Thripoidea</taxon>
        <taxon>Thripidae</taxon>
        <taxon>Frankliniella</taxon>
    </lineage>
</organism>
<dbReference type="PANTHER" id="PTHR46609:SF8">
    <property type="entry name" value="YQAJ VIRAL RECOMBINASE DOMAIN-CONTAINING PROTEIN"/>
    <property type="match status" value="1"/>
</dbReference>
<gene>
    <name evidence="2" type="ORF">KUF71_003338</name>
</gene>
<dbReference type="AlphaFoldDB" id="A0AAE1L6J2"/>
<keyword evidence="2" id="KW-0240">DNA-directed RNA polymerase</keyword>
<comment type="caution">
    <text evidence="2">The sequence shown here is derived from an EMBL/GenBank/DDBJ whole genome shotgun (WGS) entry which is preliminary data.</text>
</comment>
<dbReference type="SUPFAM" id="SSF52980">
    <property type="entry name" value="Restriction endonuclease-like"/>
    <property type="match status" value="1"/>
</dbReference>
<accession>A0AAE1L6J2</accession>